<feature type="domain" description="4Fe-4S ferredoxin-type" evidence="9">
    <location>
        <begin position="798"/>
        <end position="827"/>
    </location>
</feature>
<feature type="region of interest" description="Disordered" evidence="8">
    <location>
        <begin position="144"/>
        <end position="242"/>
    </location>
</feature>
<keyword evidence="11" id="KW-1185">Reference proteome</keyword>
<reference evidence="10" key="2">
    <citation type="submission" date="2023-06" db="EMBL/GenBank/DDBJ databases">
        <authorList>
            <consortium name="Lawrence Berkeley National Laboratory"/>
            <person name="Haridas S."/>
            <person name="Hensen N."/>
            <person name="Bonometti L."/>
            <person name="Westerberg I."/>
            <person name="Brannstrom I.O."/>
            <person name="Guillou S."/>
            <person name="Cros-Aarteil S."/>
            <person name="Calhoun S."/>
            <person name="Kuo A."/>
            <person name="Mondo S."/>
            <person name="Pangilinan J."/>
            <person name="Riley R."/>
            <person name="Labutti K."/>
            <person name="Andreopoulos B."/>
            <person name="Lipzen A."/>
            <person name="Chen C."/>
            <person name="Yanf M."/>
            <person name="Daum C."/>
            <person name="Ng V."/>
            <person name="Clum A."/>
            <person name="Steindorff A."/>
            <person name="Ohm R."/>
            <person name="Martin F."/>
            <person name="Silar P."/>
            <person name="Natvig D."/>
            <person name="Lalanne C."/>
            <person name="Gautier V."/>
            <person name="Ament-Velasquez S.L."/>
            <person name="Kruys A."/>
            <person name="Hutchinson M.I."/>
            <person name="Powell A.J."/>
            <person name="Barry K."/>
            <person name="Miller A.N."/>
            <person name="Grigoriev I.V."/>
            <person name="Debuchy R."/>
            <person name="Gladieux P."/>
            <person name="Thoren M.H."/>
            <person name="Johannesson H."/>
        </authorList>
    </citation>
    <scope>NUCLEOTIDE SEQUENCE</scope>
    <source>
        <strain evidence="10">CBS 955.72</strain>
    </source>
</reference>
<evidence type="ECO:0000259" key="9">
    <source>
        <dbReference type="PROSITE" id="PS51379"/>
    </source>
</evidence>
<dbReference type="SUPFAM" id="SSF54862">
    <property type="entry name" value="4Fe-4S ferredoxins"/>
    <property type="match status" value="1"/>
</dbReference>
<dbReference type="InterPro" id="IPR017900">
    <property type="entry name" value="4Fe4S_Fe_S_CS"/>
</dbReference>
<dbReference type="PANTHER" id="PTHR10849">
    <property type="entry name" value="NADH DEHYDROGENASE UBIQUINONE IRON-SULFUR PROTEIN 8, MITOCHONDRIAL"/>
    <property type="match status" value="1"/>
</dbReference>
<dbReference type="PROSITE" id="PS51379">
    <property type="entry name" value="4FE4S_FER_2"/>
    <property type="match status" value="2"/>
</dbReference>
<feature type="domain" description="4Fe-4S ferredoxin-type" evidence="9">
    <location>
        <begin position="759"/>
        <end position="788"/>
    </location>
</feature>
<dbReference type="InterPro" id="IPR017896">
    <property type="entry name" value="4Fe4S_Fe-S-bd"/>
</dbReference>
<dbReference type="GO" id="GO:0046872">
    <property type="term" value="F:metal ion binding"/>
    <property type="evidence" value="ECO:0007669"/>
    <property type="project" value="UniProtKB-KW"/>
</dbReference>
<evidence type="ECO:0000256" key="5">
    <source>
        <dbReference type="ARBA" id="ARBA00022967"/>
    </source>
</evidence>
<evidence type="ECO:0000313" key="11">
    <source>
        <dbReference type="Proteomes" id="UP001275084"/>
    </source>
</evidence>
<dbReference type="GO" id="GO:0051539">
    <property type="term" value="F:4 iron, 4 sulfur cluster binding"/>
    <property type="evidence" value="ECO:0007669"/>
    <property type="project" value="UniProtKB-KW"/>
</dbReference>
<evidence type="ECO:0000256" key="3">
    <source>
        <dbReference type="ARBA" id="ARBA00022485"/>
    </source>
</evidence>
<dbReference type="Proteomes" id="UP001275084">
    <property type="component" value="Unassembled WGS sequence"/>
</dbReference>
<dbReference type="HAMAP" id="MF_01351">
    <property type="entry name" value="NDH1_NuoI"/>
    <property type="match status" value="1"/>
</dbReference>
<dbReference type="GO" id="GO:0006120">
    <property type="term" value="P:mitochondrial electron transport, NADH to ubiquinone"/>
    <property type="evidence" value="ECO:0007669"/>
    <property type="project" value="TreeGrafter"/>
</dbReference>
<dbReference type="NCBIfam" id="NF004539">
    <property type="entry name" value="PRK05888.1-5"/>
    <property type="match status" value="1"/>
</dbReference>
<dbReference type="NCBIfam" id="NF004538">
    <property type="entry name" value="PRK05888.1-4"/>
    <property type="match status" value="1"/>
</dbReference>
<feature type="compositionally biased region" description="Low complexity" evidence="8">
    <location>
        <begin position="86"/>
        <end position="96"/>
    </location>
</feature>
<accession>A0AAJ0MAG5</accession>
<keyword evidence="7" id="KW-0411">Iron-sulfur</keyword>
<dbReference type="GO" id="GO:0032981">
    <property type="term" value="P:mitochondrial respiratory chain complex I assembly"/>
    <property type="evidence" value="ECO:0007669"/>
    <property type="project" value="TreeGrafter"/>
</dbReference>
<gene>
    <name evidence="10" type="ORF">B0T25DRAFT_624549</name>
</gene>
<dbReference type="FunFam" id="3.30.70.3270:FF:000001">
    <property type="entry name" value="NADH-quinone oxidoreductase subunit I 1"/>
    <property type="match status" value="1"/>
</dbReference>
<dbReference type="Gene3D" id="3.30.70.3270">
    <property type="match status" value="1"/>
</dbReference>
<evidence type="ECO:0000256" key="4">
    <source>
        <dbReference type="ARBA" id="ARBA00022723"/>
    </source>
</evidence>
<keyword evidence="3" id="KW-0004">4Fe-4S</keyword>
<dbReference type="NCBIfam" id="TIGR01971">
    <property type="entry name" value="NuoI"/>
    <property type="match status" value="1"/>
</dbReference>
<evidence type="ECO:0000256" key="7">
    <source>
        <dbReference type="ARBA" id="ARBA00023014"/>
    </source>
</evidence>
<dbReference type="InterPro" id="IPR010226">
    <property type="entry name" value="NADH_quinone_OxRdtase_chainI"/>
</dbReference>
<protein>
    <submittedName>
        <fullName evidence="10">Oxidoreductase-like protein</fullName>
    </submittedName>
</protein>
<reference evidence="10" key="1">
    <citation type="journal article" date="2023" name="Mol. Phylogenet. Evol.">
        <title>Genome-scale phylogeny and comparative genomics of the fungal order Sordariales.</title>
        <authorList>
            <person name="Hensen N."/>
            <person name="Bonometti L."/>
            <person name="Westerberg I."/>
            <person name="Brannstrom I.O."/>
            <person name="Guillou S."/>
            <person name="Cros-Aarteil S."/>
            <person name="Calhoun S."/>
            <person name="Haridas S."/>
            <person name="Kuo A."/>
            <person name="Mondo S."/>
            <person name="Pangilinan J."/>
            <person name="Riley R."/>
            <person name="LaButti K."/>
            <person name="Andreopoulos B."/>
            <person name="Lipzen A."/>
            <person name="Chen C."/>
            <person name="Yan M."/>
            <person name="Daum C."/>
            <person name="Ng V."/>
            <person name="Clum A."/>
            <person name="Steindorff A."/>
            <person name="Ohm R.A."/>
            <person name="Martin F."/>
            <person name="Silar P."/>
            <person name="Natvig D.O."/>
            <person name="Lalanne C."/>
            <person name="Gautier V."/>
            <person name="Ament-Velasquez S.L."/>
            <person name="Kruys A."/>
            <person name="Hutchinson M.I."/>
            <person name="Powell A.J."/>
            <person name="Barry K."/>
            <person name="Miller A.N."/>
            <person name="Grigoriev I.V."/>
            <person name="Debuchy R."/>
            <person name="Gladieux P."/>
            <person name="Hiltunen Thoren M."/>
            <person name="Johannesson H."/>
        </authorList>
    </citation>
    <scope>NUCLEOTIDE SEQUENCE</scope>
    <source>
        <strain evidence="10">CBS 955.72</strain>
    </source>
</reference>
<feature type="region of interest" description="Disordered" evidence="8">
    <location>
        <begin position="84"/>
        <end position="110"/>
    </location>
</feature>
<dbReference type="Pfam" id="PF12838">
    <property type="entry name" value="Fer4_7"/>
    <property type="match status" value="1"/>
</dbReference>
<sequence>MATKQVEARSLSDINILAANPPQYPHHPEVRESLTLYISRVPGTRGEPQRKNVTAEDVANSLYYVHLDLPTDELLAAAHLRDDLTSPRSSSESARSVIPRKPVPSSLRVPKLENATAESVASVTQPAAVRVPELASQIPEAVTFNTGIPPVQSPIEVSQPNPMFRDQGSAPTPEAAPELPPRPQSRLTPPSSAPIARRPLGPRPQNTLVTPQGDLPLPGDRPLTPTQSGPHFTEPTRVGSPARAINSHGAFSPSKPTGRRASFFPFSLTLIRRDATTGGQWNIGKVSSFQTNIPTPDLADPSLNPDDMGALPRPHKIDIRLDTSGYAKYRNMPSLASVEAYRPGSGHSFAQTMKGLATGSGAAGTVPGPNRPHEAEDGFARQVVMAYSKTWTSNIKHAFHRRDRATSSVDERGDFSPSDLAPPQRPFHQRAGSADLDRQRHGSSDGRESPPSPITTPGPGLRPKGYVFVSPWDGRCEFRTSASGRSLKCQHILDPKSPKFNPVAVAQNIREAQAMGRAVRGDEVTAALVGAKPVSELRFNLPGTDAFKTAPAPAPPKVEGKWDHHHLQGQLQGKLQGGFRKVVQHLEKGSSDEEDWEEDEPMDLSIGREEMGGGTRGNRAKLGKLIIHDEGLKMLDLVVAANHHPPAMLPATTTMVARQLLAMRTPASILLRTVLTQQTRAYATPSGPPPKGFRLKPPVAWDQEKEGTMDKIGNYFLLTEMFRGMYVLLEQFFRPPFTIYYPFEKGPISPRFRGEHALRRYPSGEERCIACKLCEAICPAQAITIEAEERADGSRRTTRYDIDMTKCIYCGFCQESCPVDAIVESPNAEYATETREELLYNKEKLLSNGDKWEPELAAAIRADAPYR</sequence>
<dbReference type="GO" id="GO:0005739">
    <property type="term" value="C:mitochondrion"/>
    <property type="evidence" value="ECO:0007669"/>
    <property type="project" value="UniProtKB-ARBA"/>
</dbReference>
<keyword evidence="4" id="KW-0479">Metal-binding</keyword>
<evidence type="ECO:0000256" key="6">
    <source>
        <dbReference type="ARBA" id="ARBA00023004"/>
    </source>
</evidence>
<evidence type="ECO:0000313" key="10">
    <source>
        <dbReference type="EMBL" id="KAK3345829.1"/>
    </source>
</evidence>
<keyword evidence="5" id="KW-1278">Translocase</keyword>
<comment type="similarity">
    <text evidence="2">Belongs to the complex I 23 kDa subunit family.</text>
</comment>
<dbReference type="PANTHER" id="PTHR10849:SF20">
    <property type="entry name" value="NADH DEHYDROGENASE [UBIQUINONE] IRON-SULFUR PROTEIN 8, MITOCHONDRIAL"/>
    <property type="match status" value="1"/>
</dbReference>
<feature type="region of interest" description="Disordered" evidence="8">
    <location>
        <begin position="401"/>
        <end position="466"/>
    </location>
</feature>
<dbReference type="PROSITE" id="PS00198">
    <property type="entry name" value="4FE4S_FER_1"/>
    <property type="match status" value="2"/>
</dbReference>
<proteinExistence type="inferred from homology"/>
<comment type="cofactor">
    <cofactor evidence="1">
        <name>[4Fe-4S] cluster</name>
        <dbReference type="ChEBI" id="CHEBI:49883"/>
    </cofactor>
</comment>
<organism evidence="10 11">
    <name type="scientific">Lasiosphaeria hispida</name>
    <dbReference type="NCBI Taxonomy" id="260671"/>
    <lineage>
        <taxon>Eukaryota</taxon>
        <taxon>Fungi</taxon>
        <taxon>Dikarya</taxon>
        <taxon>Ascomycota</taxon>
        <taxon>Pezizomycotina</taxon>
        <taxon>Sordariomycetes</taxon>
        <taxon>Sordariomycetidae</taxon>
        <taxon>Sordariales</taxon>
        <taxon>Lasiosphaeriaceae</taxon>
        <taxon>Lasiosphaeria</taxon>
    </lineage>
</organism>
<comment type="caution">
    <text evidence="10">The sequence shown here is derived from an EMBL/GenBank/DDBJ whole genome shotgun (WGS) entry which is preliminary data.</text>
</comment>
<dbReference type="EMBL" id="JAUIQD010000006">
    <property type="protein sequence ID" value="KAK3345829.1"/>
    <property type="molecule type" value="Genomic_DNA"/>
</dbReference>
<evidence type="ECO:0000256" key="2">
    <source>
        <dbReference type="ARBA" id="ARBA00010277"/>
    </source>
</evidence>
<dbReference type="GO" id="GO:0003954">
    <property type="term" value="F:NADH dehydrogenase activity"/>
    <property type="evidence" value="ECO:0007669"/>
    <property type="project" value="TreeGrafter"/>
</dbReference>
<feature type="compositionally biased region" description="Basic and acidic residues" evidence="8">
    <location>
        <begin position="435"/>
        <end position="448"/>
    </location>
</feature>
<dbReference type="AlphaFoldDB" id="A0AAJ0MAG5"/>
<keyword evidence="6" id="KW-0408">Iron</keyword>
<name>A0AAJ0MAG5_9PEZI</name>
<dbReference type="GO" id="GO:0016020">
    <property type="term" value="C:membrane"/>
    <property type="evidence" value="ECO:0007669"/>
    <property type="project" value="InterPro"/>
</dbReference>
<evidence type="ECO:0000256" key="8">
    <source>
        <dbReference type="SAM" id="MobiDB-lite"/>
    </source>
</evidence>
<evidence type="ECO:0000256" key="1">
    <source>
        <dbReference type="ARBA" id="ARBA00001966"/>
    </source>
</evidence>